<dbReference type="AlphaFoldDB" id="A0A2K3LYI4"/>
<dbReference type="PANTHER" id="PTHR47908:SF2">
    <property type="entry name" value="TETRATRICOPEPTIDE REPEAT (TPR)-LIKE SUPERFAMILY PROTEIN"/>
    <property type="match status" value="1"/>
</dbReference>
<accession>A0A2K3LYI4</accession>
<dbReference type="EMBL" id="ASHM01044475">
    <property type="protein sequence ID" value="PNX83599.1"/>
    <property type="molecule type" value="Genomic_DNA"/>
</dbReference>
<organism evidence="1 2">
    <name type="scientific">Trifolium pratense</name>
    <name type="common">Red clover</name>
    <dbReference type="NCBI Taxonomy" id="57577"/>
    <lineage>
        <taxon>Eukaryota</taxon>
        <taxon>Viridiplantae</taxon>
        <taxon>Streptophyta</taxon>
        <taxon>Embryophyta</taxon>
        <taxon>Tracheophyta</taxon>
        <taxon>Spermatophyta</taxon>
        <taxon>Magnoliopsida</taxon>
        <taxon>eudicotyledons</taxon>
        <taxon>Gunneridae</taxon>
        <taxon>Pentapetalae</taxon>
        <taxon>rosids</taxon>
        <taxon>fabids</taxon>
        <taxon>Fabales</taxon>
        <taxon>Fabaceae</taxon>
        <taxon>Papilionoideae</taxon>
        <taxon>50 kb inversion clade</taxon>
        <taxon>NPAAA clade</taxon>
        <taxon>Hologalegina</taxon>
        <taxon>IRL clade</taxon>
        <taxon>Trifolieae</taxon>
        <taxon>Trifolium</taxon>
    </lineage>
</organism>
<dbReference type="STRING" id="57577.A0A2K3LYI4"/>
<sequence length="63" mass="6996">DVARPKQCNMEGADQFLLDVAQNPNDTEESIWCNLCKAQLFGVDEAKQGNDTLRHVIDSNTTS</sequence>
<gene>
    <name evidence="1" type="ORF">L195_g039643</name>
</gene>
<reference evidence="1 2" key="1">
    <citation type="journal article" date="2014" name="Am. J. Bot.">
        <title>Genome assembly and annotation for red clover (Trifolium pratense; Fabaceae).</title>
        <authorList>
            <person name="Istvanek J."/>
            <person name="Jaros M."/>
            <person name="Krenek A."/>
            <person name="Repkova J."/>
        </authorList>
    </citation>
    <scope>NUCLEOTIDE SEQUENCE [LARGE SCALE GENOMIC DNA]</scope>
    <source>
        <strain evidence="2">cv. Tatra</strain>
        <tissue evidence="1">Young leaves</tissue>
    </source>
</reference>
<dbReference type="GO" id="GO:0009507">
    <property type="term" value="C:chloroplast"/>
    <property type="evidence" value="ECO:0007669"/>
    <property type="project" value="TreeGrafter"/>
</dbReference>
<proteinExistence type="predicted"/>
<dbReference type="PANTHER" id="PTHR47908">
    <property type="match status" value="1"/>
</dbReference>
<name>A0A2K3LYI4_TRIPR</name>
<feature type="non-terminal residue" evidence="1">
    <location>
        <position position="1"/>
    </location>
</feature>
<reference evidence="1 2" key="2">
    <citation type="journal article" date="2017" name="Front. Plant Sci.">
        <title>Gene Classification and Mining of Molecular Markers Useful in Red Clover (Trifolium pratense) Breeding.</title>
        <authorList>
            <person name="Istvanek J."/>
            <person name="Dluhosova J."/>
            <person name="Dluhos P."/>
            <person name="Patkova L."/>
            <person name="Nedelnik J."/>
            <person name="Repkova J."/>
        </authorList>
    </citation>
    <scope>NUCLEOTIDE SEQUENCE [LARGE SCALE GENOMIC DNA]</scope>
    <source>
        <strain evidence="2">cv. Tatra</strain>
        <tissue evidence="1">Young leaves</tissue>
    </source>
</reference>
<comment type="caution">
    <text evidence="1">The sequence shown here is derived from an EMBL/GenBank/DDBJ whole genome shotgun (WGS) entry which is preliminary data.</text>
</comment>
<protein>
    <submittedName>
        <fullName evidence="1">Binding protein</fullName>
    </submittedName>
</protein>
<evidence type="ECO:0000313" key="1">
    <source>
        <dbReference type="EMBL" id="PNX83599.1"/>
    </source>
</evidence>
<evidence type="ECO:0000313" key="2">
    <source>
        <dbReference type="Proteomes" id="UP000236291"/>
    </source>
</evidence>
<dbReference type="Proteomes" id="UP000236291">
    <property type="component" value="Unassembled WGS sequence"/>
</dbReference>